<dbReference type="FunCoup" id="D6Z3P9">
    <property type="interactions" value="455"/>
</dbReference>
<keyword evidence="11 19" id="KW-0521">NADP</keyword>
<sequence>MAPAGCELARKLAGGCLEGADHCPLFSENWPGALSRREPLAPLTTFRVGGPAAIMARPAGLPELAALLAILQRRGCPWRVLGRGSNLLVADRGYAGVVIALGRRLGKVELLPAGPREPLSLLRVEAGCSLASLLNWTAAQGLGGLEFLVGIPGSVGGAAMMNAGAFGQCLSERVVALELVSAAGLSRVEPGERLCFSYRRLQGVAPEEVVGAVILALASREPEDIKKTARHYLARRRAGQPRGVASAGSFFKNPPGDYAGRLIEAAGLKGLRVGQAQVSPRHANFLVNLGGARAAEVLALAEQVQAAVRRQSGVELEPEVHFLGFS</sequence>
<dbReference type="GO" id="GO:0051301">
    <property type="term" value="P:cell division"/>
    <property type="evidence" value="ECO:0007669"/>
    <property type="project" value="UniProtKB-KW"/>
</dbReference>
<dbReference type="GO" id="GO:0009252">
    <property type="term" value="P:peptidoglycan biosynthetic process"/>
    <property type="evidence" value="ECO:0007669"/>
    <property type="project" value="UniProtKB-UniRule"/>
</dbReference>
<gene>
    <name evidence="19" type="primary">murB</name>
    <name evidence="21" type="ordered locus">DaAHT2_1479</name>
</gene>
<dbReference type="InterPro" id="IPR016169">
    <property type="entry name" value="FAD-bd_PCMH_sub2"/>
</dbReference>
<dbReference type="InterPro" id="IPR006094">
    <property type="entry name" value="Oxid_FAD_bind_N"/>
</dbReference>
<evidence type="ECO:0000256" key="13">
    <source>
        <dbReference type="ARBA" id="ARBA00022984"/>
    </source>
</evidence>
<dbReference type="KEGG" id="dak:DaAHT2_1479"/>
<keyword evidence="8 19" id="KW-0132">Cell division</keyword>
<evidence type="ECO:0000256" key="8">
    <source>
        <dbReference type="ARBA" id="ARBA00022618"/>
    </source>
</evidence>
<dbReference type="SUPFAM" id="SSF56194">
    <property type="entry name" value="Uridine diphospho-N-Acetylenolpyruvylglucosamine reductase, MurB, C-terminal domain"/>
    <property type="match status" value="1"/>
</dbReference>
<evidence type="ECO:0000256" key="1">
    <source>
        <dbReference type="ARBA" id="ARBA00001974"/>
    </source>
</evidence>
<dbReference type="GO" id="GO:0008762">
    <property type="term" value="F:UDP-N-acetylmuramate dehydrogenase activity"/>
    <property type="evidence" value="ECO:0007669"/>
    <property type="project" value="UniProtKB-UniRule"/>
</dbReference>
<dbReference type="GO" id="GO:0071949">
    <property type="term" value="F:FAD binding"/>
    <property type="evidence" value="ECO:0007669"/>
    <property type="project" value="InterPro"/>
</dbReference>
<dbReference type="RefSeq" id="WP_013163701.1">
    <property type="nucleotide sequence ID" value="NC_014216.1"/>
</dbReference>
<evidence type="ECO:0000256" key="7">
    <source>
        <dbReference type="ARBA" id="ARBA00022490"/>
    </source>
</evidence>
<comment type="function">
    <text evidence="2 19">Cell wall formation.</text>
</comment>
<organism evidence="21 22">
    <name type="scientific">Desulfurivibrio alkaliphilus (strain DSM 19089 / UNIQEM U267 / AHT2)</name>
    <dbReference type="NCBI Taxonomy" id="589865"/>
    <lineage>
        <taxon>Bacteria</taxon>
        <taxon>Pseudomonadati</taxon>
        <taxon>Thermodesulfobacteriota</taxon>
        <taxon>Desulfobulbia</taxon>
        <taxon>Desulfobulbales</taxon>
        <taxon>Desulfobulbaceae</taxon>
        <taxon>Desulfurivibrio</taxon>
    </lineage>
</organism>
<evidence type="ECO:0000256" key="17">
    <source>
        <dbReference type="ARBA" id="ARBA00031026"/>
    </source>
</evidence>
<dbReference type="Pfam" id="PF02873">
    <property type="entry name" value="MurB_C"/>
    <property type="match status" value="1"/>
</dbReference>
<dbReference type="Gene3D" id="3.90.78.10">
    <property type="entry name" value="UDP-N-acetylenolpyruvoylglucosamine reductase, C-terminal domain"/>
    <property type="match status" value="1"/>
</dbReference>
<feature type="active site" description="Proton donor" evidence="19">
    <location>
        <position position="249"/>
    </location>
</feature>
<evidence type="ECO:0000256" key="5">
    <source>
        <dbReference type="ARBA" id="ARBA00012518"/>
    </source>
</evidence>
<keyword evidence="13 19" id="KW-0573">Peptidoglycan synthesis</keyword>
<dbReference type="Gene3D" id="3.30.465.10">
    <property type="match status" value="1"/>
</dbReference>
<evidence type="ECO:0000313" key="22">
    <source>
        <dbReference type="Proteomes" id="UP000001508"/>
    </source>
</evidence>
<comment type="pathway">
    <text evidence="4 19">Cell wall biogenesis; peptidoglycan biosynthesis.</text>
</comment>
<keyword evidence="14 19" id="KW-0560">Oxidoreductase</keyword>
<dbReference type="GO" id="GO:0071555">
    <property type="term" value="P:cell wall organization"/>
    <property type="evidence" value="ECO:0007669"/>
    <property type="project" value="UniProtKB-KW"/>
</dbReference>
<dbReference type="HAMAP" id="MF_00037">
    <property type="entry name" value="MurB"/>
    <property type="match status" value="1"/>
</dbReference>
<dbReference type="InterPro" id="IPR011601">
    <property type="entry name" value="MurB_C"/>
</dbReference>
<keyword evidence="15 19" id="KW-0131">Cell cycle</keyword>
<evidence type="ECO:0000256" key="15">
    <source>
        <dbReference type="ARBA" id="ARBA00023306"/>
    </source>
</evidence>
<keyword evidence="16 19" id="KW-0961">Cell wall biogenesis/degradation</keyword>
<evidence type="ECO:0000256" key="9">
    <source>
        <dbReference type="ARBA" id="ARBA00022630"/>
    </source>
</evidence>
<comment type="subcellular location">
    <subcellularLocation>
        <location evidence="3 19">Cytoplasm</location>
    </subcellularLocation>
</comment>
<comment type="catalytic activity">
    <reaction evidence="18 19">
        <text>UDP-N-acetyl-alpha-D-muramate + NADP(+) = UDP-N-acetyl-3-O-(1-carboxyvinyl)-alpha-D-glucosamine + NADPH + H(+)</text>
        <dbReference type="Rhea" id="RHEA:12248"/>
        <dbReference type="ChEBI" id="CHEBI:15378"/>
        <dbReference type="ChEBI" id="CHEBI:57783"/>
        <dbReference type="ChEBI" id="CHEBI:58349"/>
        <dbReference type="ChEBI" id="CHEBI:68483"/>
        <dbReference type="ChEBI" id="CHEBI:70757"/>
        <dbReference type="EC" id="1.3.1.98"/>
    </reaction>
</comment>
<keyword evidence="9 19" id="KW-0285">Flavoprotein</keyword>
<dbReference type="Gene3D" id="3.30.43.10">
    <property type="entry name" value="Uridine Diphospho-n-acetylenolpyruvylglucosamine Reductase, domain 2"/>
    <property type="match status" value="1"/>
</dbReference>
<keyword evidence="7 19" id="KW-0963">Cytoplasm</keyword>
<proteinExistence type="inferred from homology"/>
<name>D6Z3P9_DESAT</name>
<evidence type="ECO:0000256" key="12">
    <source>
        <dbReference type="ARBA" id="ARBA00022960"/>
    </source>
</evidence>
<evidence type="ECO:0000256" key="2">
    <source>
        <dbReference type="ARBA" id="ARBA00003921"/>
    </source>
</evidence>
<dbReference type="InterPro" id="IPR036318">
    <property type="entry name" value="FAD-bd_PCMH-like_sf"/>
</dbReference>
<dbReference type="PROSITE" id="PS51387">
    <property type="entry name" value="FAD_PCMH"/>
    <property type="match status" value="1"/>
</dbReference>
<evidence type="ECO:0000256" key="14">
    <source>
        <dbReference type="ARBA" id="ARBA00023002"/>
    </source>
</evidence>
<accession>D6Z3P9</accession>
<dbReference type="InterPro" id="IPR016166">
    <property type="entry name" value="FAD-bd_PCMH"/>
</dbReference>
<dbReference type="GO" id="GO:0008360">
    <property type="term" value="P:regulation of cell shape"/>
    <property type="evidence" value="ECO:0007669"/>
    <property type="project" value="UniProtKB-KW"/>
</dbReference>
<dbReference type="InterPro" id="IPR003170">
    <property type="entry name" value="MurB"/>
</dbReference>
<evidence type="ECO:0000256" key="6">
    <source>
        <dbReference type="ARBA" id="ARBA00015188"/>
    </source>
</evidence>
<evidence type="ECO:0000256" key="16">
    <source>
        <dbReference type="ARBA" id="ARBA00023316"/>
    </source>
</evidence>
<dbReference type="AlphaFoldDB" id="D6Z3P9"/>
<evidence type="ECO:0000256" key="3">
    <source>
        <dbReference type="ARBA" id="ARBA00004496"/>
    </source>
</evidence>
<evidence type="ECO:0000256" key="4">
    <source>
        <dbReference type="ARBA" id="ARBA00004752"/>
    </source>
</evidence>
<dbReference type="InterPro" id="IPR016167">
    <property type="entry name" value="FAD-bd_PCMH_sub1"/>
</dbReference>
<protein>
    <recommendedName>
        <fullName evidence="6 19">UDP-N-acetylenolpyruvoylglucosamine reductase</fullName>
        <ecNumber evidence="5 19">1.3.1.98</ecNumber>
    </recommendedName>
    <alternativeName>
        <fullName evidence="17 19">UDP-N-acetylmuramate dehydrogenase</fullName>
    </alternativeName>
</protein>
<dbReference type="STRING" id="589865.DaAHT2_1479"/>
<dbReference type="Pfam" id="PF01565">
    <property type="entry name" value="FAD_binding_4"/>
    <property type="match status" value="1"/>
</dbReference>
<dbReference type="GO" id="GO:0005829">
    <property type="term" value="C:cytosol"/>
    <property type="evidence" value="ECO:0007669"/>
    <property type="project" value="TreeGrafter"/>
</dbReference>
<evidence type="ECO:0000256" key="10">
    <source>
        <dbReference type="ARBA" id="ARBA00022827"/>
    </source>
</evidence>
<evidence type="ECO:0000256" key="19">
    <source>
        <dbReference type="HAMAP-Rule" id="MF_00037"/>
    </source>
</evidence>
<dbReference type="UniPathway" id="UPA00219"/>
<dbReference type="HOGENOM" id="CLU_035304_1_1_7"/>
<dbReference type="Proteomes" id="UP000001508">
    <property type="component" value="Chromosome"/>
</dbReference>
<feature type="active site" evidence="19">
    <location>
        <position position="199"/>
    </location>
</feature>
<evidence type="ECO:0000313" key="21">
    <source>
        <dbReference type="EMBL" id="ADH86174.1"/>
    </source>
</evidence>
<dbReference type="PANTHER" id="PTHR21071:SF4">
    <property type="entry name" value="UDP-N-ACETYLENOLPYRUVOYLGLUCOSAMINE REDUCTASE"/>
    <property type="match status" value="1"/>
</dbReference>
<dbReference type="NCBIfam" id="TIGR00179">
    <property type="entry name" value="murB"/>
    <property type="match status" value="1"/>
</dbReference>
<dbReference type="InterPro" id="IPR036635">
    <property type="entry name" value="MurB_C_sf"/>
</dbReference>
<dbReference type="SUPFAM" id="SSF56176">
    <property type="entry name" value="FAD-binding/transporter-associated domain-like"/>
    <property type="match status" value="1"/>
</dbReference>
<feature type="domain" description="FAD-binding PCMH-type" evidence="20">
    <location>
        <begin position="47"/>
        <end position="220"/>
    </location>
</feature>
<keyword evidence="22" id="KW-1185">Reference proteome</keyword>
<evidence type="ECO:0000256" key="18">
    <source>
        <dbReference type="ARBA" id="ARBA00048914"/>
    </source>
</evidence>
<dbReference type="InParanoid" id="D6Z3P9"/>
<dbReference type="NCBIfam" id="NF010480">
    <property type="entry name" value="PRK13905.1"/>
    <property type="match status" value="1"/>
</dbReference>
<reference evidence="22" key="1">
    <citation type="submission" date="2010-02" db="EMBL/GenBank/DDBJ databases">
        <title>Complete sequence of Desulfurivibrio alkaliphilus AHT2.</title>
        <authorList>
            <consortium name="US DOE Joint Genome Institute"/>
            <person name="Pitluck S."/>
            <person name="Chertkov O."/>
            <person name="Detter J.C."/>
            <person name="Han C."/>
            <person name="Tapia R."/>
            <person name="Larimer F."/>
            <person name="Land M."/>
            <person name="Hauser L."/>
            <person name="Kyrpides N."/>
            <person name="Mikhailova N."/>
            <person name="Sorokin D.Y."/>
            <person name="Muyzer G."/>
            <person name="Woyke T."/>
        </authorList>
    </citation>
    <scope>NUCLEOTIDE SEQUENCE [LARGE SCALE GENOMIC DNA]</scope>
    <source>
        <strain evidence="22">DSM 19089 / UNIQEM U267 / AHT2</strain>
    </source>
</reference>
<evidence type="ECO:0000259" key="20">
    <source>
        <dbReference type="PROSITE" id="PS51387"/>
    </source>
</evidence>
<keyword evidence="12 19" id="KW-0133">Cell shape</keyword>
<evidence type="ECO:0000256" key="11">
    <source>
        <dbReference type="ARBA" id="ARBA00022857"/>
    </source>
</evidence>
<dbReference type="EC" id="1.3.1.98" evidence="5 19"/>
<keyword evidence="10 19" id="KW-0274">FAD</keyword>
<feature type="active site" evidence="19">
    <location>
        <position position="319"/>
    </location>
</feature>
<dbReference type="EMBL" id="CP001940">
    <property type="protein sequence ID" value="ADH86174.1"/>
    <property type="molecule type" value="Genomic_DNA"/>
</dbReference>
<comment type="cofactor">
    <cofactor evidence="1 19">
        <name>FAD</name>
        <dbReference type="ChEBI" id="CHEBI:57692"/>
    </cofactor>
</comment>
<dbReference type="eggNOG" id="COG0812">
    <property type="taxonomic scope" value="Bacteria"/>
</dbReference>
<dbReference type="PANTHER" id="PTHR21071">
    <property type="entry name" value="UDP-N-ACETYLENOLPYRUVOYLGLUCOSAMINE REDUCTASE"/>
    <property type="match status" value="1"/>
</dbReference>
<comment type="similarity">
    <text evidence="19">Belongs to the MurB family.</text>
</comment>